<evidence type="ECO:0000256" key="2">
    <source>
        <dbReference type="SAM" id="SignalP"/>
    </source>
</evidence>
<accession>D2QYZ3</accession>
<dbReference type="HOGENOM" id="CLU_911707_0_0_0"/>
<evidence type="ECO:0000313" key="3">
    <source>
        <dbReference type="EMBL" id="ADB16448.1"/>
    </source>
</evidence>
<feature type="signal peptide" evidence="2">
    <location>
        <begin position="1"/>
        <end position="18"/>
    </location>
</feature>
<evidence type="ECO:0000313" key="4">
    <source>
        <dbReference type="Proteomes" id="UP000001887"/>
    </source>
</evidence>
<feature type="region of interest" description="Disordered" evidence="1">
    <location>
        <begin position="142"/>
        <end position="187"/>
    </location>
</feature>
<feature type="chain" id="PRO_5003034400" evidence="2">
    <location>
        <begin position="19"/>
        <end position="305"/>
    </location>
</feature>
<keyword evidence="4" id="KW-1185">Reference proteome</keyword>
<feature type="compositionally biased region" description="Low complexity" evidence="1">
    <location>
        <begin position="147"/>
        <end position="174"/>
    </location>
</feature>
<reference evidence="3 4" key="1">
    <citation type="journal article" date="2009" name="Stand. Genomic Sci.">
        <title>Complete genome sequence of Pirellula staleyi type strain (ATCC 27377).</title>
        <authorList>
            <person name="Clum A."/>
            <person name="Tindall B.J."/>
            <person name="Sikorski J."/>
            <person name="Ivanova N."/>
            <person name="Mavrommatis K."/>
            <person name="Lucas S."/>
            <person name="Glavina del Rio T."/>
            <person name="Nolan M."/>
            <person name="Chen F."/>
            <person name="Tice H."/>
            <person name="Pitluck S."/>
            <person name="Cheng J.F."/>
            <person name="Chertkov O."/>
            <person name="Brettin T."/>
            <person name="Han C."/>
            <person name="Detter J.C."/>
            <person name="Kuske C."/>
            <person name="Bruce D."/>
            <person name="Goodwin L."/>
            <person name="Ovchinikova G."/>
            <person name="Pati A."/>
            <person name="Mikhailova N."/>
            <person name="Chen A."/>
            <person name="Palaniappan K."/>
            <person name="Land M."/>
            <person name="Hauser L."/>
            <person name="Chang Y.J."/>
            <person name="Jeffries C.D."/>
            <person name="Chain P."/>
            <person name="Rohde M."/>
            <person name="Goker M."/>
            <person name="Bristow J."/>
            <person name="Eisen J.A."/>
            <person name="Markowitz V."/>
            <person name="Hugenholtz P."/>
            <person name="Kyrpides N.C."/>
            <person name="Klenk H.P."/>
            <person name="Lapidus A."/>
        </authorList>
    </citation>
    <scope>NUCLEOTIDE SEQUENCE [LARGE SCALE GENOMIC DNA]</scope>
    <source>
        <strain evidence="4">ATCC 27377 / DSM 6068 / ICPB 4128</strain>
    </source>
</reference>
<evidence type="ECO:0000256" key="1">
    <source>
        <dbReference type="SAM" id="MobiDB-lite"/>
    </source>
</evidence>
<gene>
    <name evidence="3" type="ordered locus">Psta_1773</name>
</gene>
<dbReference type="Proteomes" id="UP000001887">
    <property type="component" value="Chromosome"/>
</dbReference>
<dbReference type="AlphaFoldDB" id="D2QYZ3"/>
<organism evidence="3 4">
    <name type="scientific">Pirellula staleyi (strain ATCC 27377 / DSM 6068 / ICPB 4128)</name>
    <name type="common">Pirella staleyi</name>
    <dbReference type="NCBI Taxonomy" id="530564"/>
    <lineage>
        <taxon>Bacteria</taxon>
        <taxon>Pseudomonadati</taxon>
        <taxon>Planctomycetota</taxon>
        <taxon>Planctomycetia</taxon>
        <taxon>Pirellulales</taxon>
        <taxon>Pirellulaceae</taxon>
        <taxon>Pirellula</taxon>
    </lineage>
</organism>
<dbReference type="PROSITE" id="PS51257">
    <property type="entry name" value="PROKAR_LIPOPROTEIN"/>
    <property type="match status" value="1"/>
</dbReference>
<keyword evidence="2" id="KW-0732">Signal</keyword>
<protein>
    <submittedName>
        <fullName evidence="3">Uncharacterized protein</fullName>
    </submittedName>
</protein>
<dbReference type="EMBL" id="CP001848">
    <property type="protein sequence ID" value="ADB16448.1"/>
    <property type="molecule type" value="Genomic_DNA"/>
</dbReference>
<sequence precursor="true">MSIMNARFFMLTCLIAAAAIVGCGAKGSGPSAVAEPPLPSDPEAVVVRDLHHAGLAIRFFLDQEHRPAFRMQELKDRVVAAGSSGAFLDRLQNAGYEFKWGMPLAPTFSGAGFPVAESRQHRAKLMLNGSIQDASPRAIALARGEADPASSTSNSAPPATPITSPTPDASTSSSGELRMNNPPDQGAIQGAAARHLAISESIVKELREVQDLASFERAQTKISGFNAELDSIARDYAVNGITFTLRGIPPETWEKIHQLAAQELAEGQRLTSLPDGAAIMGKTVESLNANGPSGIGRVKWKVMQM</sequence>
<name>D2QYZ3_PIRSD</name>
<proteinExistence type="predicted"/>
<dbReference type="KEGG" id="psl:Psta_1773"/>